<protein>
    <submittedName>
        <fullName evidence="2">Uncharacterized protein</fullName>
    </submittedName>
</protein>
<organism evidence="2 3">
    <name type="scientific">Scleromatobacter humisilvae</name>
    <dbReference type="NCBI Taxonomy" id="2897159"/>
    <lineage>
        <taxon>Bacteria</taxon>
        <taxon>Pseudomonadati</taxon>
        <taxon>Pseudomonadota</taxon>
        <taxon>Betaproteobacteria</taxon>
        <taxon>Burkholderiales</taxon>
        <taxon>Sphaerotilaceae</taxon>
        <taxon>Scleromatobacter</taxon>
    </lineage>
</organism>
<comment type="caution">
    <text evidence="2">The sequence shown here is derived from an EMBL/GenBank/DDBJ whole genome shotgun (WGS) entry which is preliminary data.</text>
</comment>
<dbReference type="EMBL" id="JAJLJH010000008">
    <property type="protein sequence ID" value="MCK9688261.1"/>
    <property type="molecule type" value="Genomic_DNA"/>
</dbReference>
<feature type="transmembrane region" description="Helical" evidence="1">
    <location>
        <begin position="7"/>
        <end position="29"/>
    </location>
</feature>
<dbReference type="RefSeq" id="WP_275684309.1">
    <property type="nucleotide sequence ID" value="NZ_JAJLJH010000008.1"/>
</dbReference>
<evidence type="ECO:0000256" key="1">
    <source>
        <dbReference type="SAM" id="Phobius"/>
    </source>
</evidence>
<dbReference type="AlphaFoldDB" id="A0A9X2C241"/>
<keyword evidence="3" id="KW-1185">Reference proteome</keyword>
<keyword evidence="1" id="KW-0812">Transmembrane</keyword>
<gene>
    <name evidence="2" type="ORF">LPC04_21350</name>
</gene>
<feature type="transmembrane region" description="Helical" evidence="1">
    <location>
        <begin position="81"/>
        <end position="99"/>
    </location>
</feature>
<dbReference type="Proteomes" id="UP001139353">
    <property type="component" value="Unassembled WGS sequence"/>
</dbReference>
<keyword evidence="1" id="KW-0472">Membrane</keyword>
<evidence type="ECO:0000313" key="2">
    <source>
        <dbReference type="EMBL" id="MCK9688261.1"/>
    </source>
</evidence>
<feature type="transmembrane region" description="Helical" evidence="1">
    <location>
        <begin position="41"/>
        <end position="61"/>
    </location>
</feature>
<keyword evidence="1" id="KW-1133">Transmembrane helix</keyword>
<reference evidence="2" key="1">
    <citation type="submission" date="2021-11" db="EMBL/GenBank/DDBJ databases">
        <title>BS-T2-15 a new species belonging to the Comamonadaceae family isolated from the soil of a French oak forest.</title>
        <authorList>
            <person name="Mieszkin S."/>
            <person name="Alain K."/>
        </authorList>
    </citation>
    <scope>NUCLEOTIDE SEQUENCE</scope>
    <source>
        <strain evidence="2">BS-T2-15</strain>
    </source>
</reference>
<name>A0A9X2C241_9BURK</name>
<evidence type="ECO:0000313" key="3">
    <source>
        <dbReference type="Proteomes" id="UP001139353"/>
    </source>
</evidence>
<sequence length="191" mass="19634">MADGGDGGFAVGGRALVAALVVAALWVAWGLAVHPGFQPAHLLRVAAPVVALLIGGAFTRLVAQARSRVDEAREFDRGGKALFMGFAMVAATILAWLLVSQAIPATLTSLAGVPRTEPGVVSHRVAETSDADCRFRLVVASASADGGAVPRPYDECVDEAVWKQATEGGPVTLQLLRGSLGAELVGVESAH</sequence>
<proteinExistence type="predicted"/>
<accession>A0A9X2C241</accession>